<evidence type="ECO:0008006" key="3">
    <source>
        <dbReference type="Google" id="ProtNLM"/>
    </source>
</evidence>
<dbReference type="PRINTS" id="PR00413">
    <property type="entry name" value="HADHALOGNASE"/>
</dbReference>
<accession>A0A0R2XAG6</accession>
<dbReference type="EMBL" id="LIDM01000332">
    <property type="protein sequence ID" value="KRP31508.1"/>
    <property type="molecule type" value="Genomic_DNA"/>
</dbReference>
<proteinExistence type="predicted"/>
<dbReference type="InterPro" id="IPR006439">
    <property type="entry name" value="HAD-SF_hydro_IA"/>
</dbReference>
<dbReference type="Proteomes" id="UP000051557">
    <property type="component" value="Unassembled WGS sequence"/>
</dbReference>
<organism evidence="1 2">
    <name type="scientific">Verrucomicrobia subdivision 6 bacterium BACL9 MAG-120820-bin42</name>
    <dbReference type="NCBI Taxonomy" id="1655634"/>
    <lineage>
        <taxon>Bacteria</taxon>
        <taxon>Pseudomonadati</taxon>
        <taxon>Verrucomicrobiota</taxon>
        <taxon>Verrucomicrobiia</taxon>
        <taxon>Verrucomicrobiales</taxon>
        <taxon>Verrucomicrobia subdivision 6</taxon>
    </lineage>
</organism>
<dbReference type="SFLD" id="SFLDG01129">
    <property type="entry name" value="C1.5:_HAD__Beta-PGM__Phosphata"/>
    <property type="match status" value="1"/>
</dbReference>
<dbReference type="Gene3D" id="3.90.190.20">
    <property type="entry name" value="Mur ligase, C-terminal domain"/>
    <property type="match status" value="1"/>
</dbReference>
<evidence type="ECO:0000313" key="1">
    <source>
        <dbReference type="EMBL" id="KRP31508.1"/>
    </source>
</evidence>
<evidence type="ECO:0000313" key="2">
    <source>
        <dbReference type="Proteomes" id="UP000051557"/>
    </source>
</evidence>
<dbReference type="AlphaFoldDB" id="A0A0R2XAG6"/>
<dbReference type="Gene3D" id="1.10.150.720">
    <property type="entry name" value="Haloacid dehalogenase-like hydrolase"/>
    <property type="match status" value="1"/>
</dbReference>
<dbReference type="Gene3D" id="3.40.50.1000">
    <property type="entry name" value="HAD superfamily/HAD-like"/>
    <property type="match status" value="1"/>
</dbReference>
<dbReference type="SUPFAM" id="SSF56784">
    <property type="entry name" value="HAD-like"/>
    <property type="match status" value="1"/>
</dbReference>
<dbReference type="Pfam" id="PF00702">
    <property type="entry name" value="Hydrolase"/>
    <property type="match status" value="1"/>
</dbReference>
<feature type="non-terminal residue" evidence="1">
    <location>
        <position position="1"/>
    </location>
</feature>
<dbReference type="InterPro" id="IPR023214">
    <property type="entry name" value="HAD_sf"/>
</dbReference>
<dbReference type="InterPro" id="IPR036412">
    <property type="entry name" value="HAD-like_sf"/>
</dbReference>
<gene>
    <name evidence="1" type="ORF">ABS32_07125</name>
</gene>
<comment type="caution">
    <text evidence="1">The sequence shown here is derived from an EMBL/GenBank/DDBJ whole genome shotgun (WGS) entry which is preliminary data.</text>
</comment>
<dbReference type="PANTHER" id="PTHR46649">
    <property type="match status" value="1"/>
</dbReference>
<name>A0A0R2XAG6_9BACT</name>
<dbReference type="GO" id="GO:0016881">
    <property type="term" value="F:acid-amino acid ligase activity"/>
    <property type="evidence" value="ECO:0007669"/>
    <property type="project" value="InterPro"/>
</dbReference>
<dbReference type="InterPro" id="IPR044924">
    <property type="entry name" value="HAD-SF_hydro_IA_REG-2-like_cap"/>
</dbReference>
<dbReference type="SUPFAM" id="SSF53244">
    <property type="entry name" value="MurD-like peptide ligases, peptide-binding domain"/>
    <property type="match status" value="1"/>
</dbReference>
<dbReference type="PANTHER" id="PTHR46649:SF5">
    <property type="entry name" value="F14L17.7 PROTEIN"/>
    <property type="match status" value="1"/>
</dbReference>
<sequence>VLDGAHNREGVRAALATWREQFGGEPARVIFGCLRDKPAEEMLREIRGTGAQVWGVQLQDARGGDPLEWKIRPDRLWKSVAEAMEEDGKVPIQSGTFILGSLVLVGEVMRWAEGRKDLIRALFFDVGGTLLQPAEPIGATYASLAVAYGWKAGSEAVQRGFRAAWKKRREEGVGSDKTLGKKGWARIVEESLKQAEMPEDFPFEVYFEEVFEYFARPEAWRDFSETGQVIEGNVKKGLRVGVLSNWDPRLRRVLAGFAWAKFLDPILLSEECGVEKPALALFQKAQEAVGVSAGECALVGDDPISDLGGAVGAGWRCALVERPQRGLREALGELGL</sequence>
<dbReference type="NCBIfam" id="TIGR01549">
    <property type="entry name" value="HAD-SF-IA-v1"/>
    <property type="match status" value="1"/>
</dbReference>
<dbReference type="SFLD" id="SFLDS00003">
    <property type="entry name" value="Haloacid_Dehalogenase"/>
    <property type="match status" value="1"/>
</dbReference>
<dbReference type="InterPro" id="IPR036615">
    <property type="entry name" value="Mur_ligase_C_dom_sf"/>
</dbReference>
<reference evidence="1 2" key="1">
    <citation type="submission" date="2015-10" db="EMBL/GenBank/DDBJ databases">
        <title>Metagenome-Assembled Genomes uncover a global brackish microbiome.</title>
        <authorList>
            <person name="Hugerth L.W."/>
            <person name="Larsson J."/>
            <person name="Alneberg J."/>
            <person name="Lindh M.V."/>
            <person name="Legrand C."/>
            <person name="Pinhassi J."/>
            <person name="Andersson A.F."/>
        </authorList>
    </citation>
    <scope>NUCLEOTIDE SEQUENCE [LARGE SCALE GENOMIC DNA]</scope>
    <source>
        <strain evidence="1">BACL9 MAG-120820-bin42</strain>
    </source>
</reference>
<protein>
    <recommendedName>
        <fullName evidence="3">HAD family hydrolase</fullName>
    </recommendedName>
</protein>